<evidence type="ECO:0000256" key="1">
    <source>
        <dbReference type="SAM" id="MobiDB-lite"/>
    </source>
</evidence>
<dbReference type="Proteomes" id="UP000315344">
    <property type="component" value="Unassembled WGS sequence"/>
</dbReference>
<dbReference type="AlphaFoldDB" id="A0A533I9K8"/>
<evidence type="ECO:0000313" key="4">
    <source>
        <dbReference type="Proteomes" id="UP000315344"/>
    </source>
</evidence>
<organism evidence="3 4">
    <name type="scientific">Paracoccus denitrificans</name>
    <dbReference type="NCBI Taxonomy" id="266"/>
    <lineage>
        <taxon>Bacteria</taxon>
        <taxon>Pseudomonadati</taxon>
        <taxon>Pseudomonadota</taxon>
        <taxon>Alphaproteobacteria</taxon>
        <taxon>Rhodobacterales</taxon>
        <taxon>Paracoccaceae</taxon>
        <taxon>Paracoccus</taxon>
    </lineage>
</organism>
<proteinExistence type="predicted"/>
<protein>
    <recommendedName>
        <fullName evidence="5">PepSY domain-containing protein</fullName>
    </recommendedName>
</protein>
<comment type="caution">
    <text evidence="3">The sequence shown here is derived from an EMBL/GenBank/DDBJ whole genome shotgun (WGS) entry which is preliminary data.</text>
</comment>
<feature type="region of interest" description="Disordered" evidence="1">
    <location>
        <begin position="97"/>
        <end position="116"/>
    </location>
</feature>
<accession>A0A533I9K8</accession>
<reference evidence="3 4" key="1">
    <citation type="journal article" date="2017" name="Nat. Commun.">
        <title>In situ click chemistry generation of cyclooxygenase-2 inhibitors.</title>
        <authorList>
            <person name="Bhardwaj A."/>
            <person name="Kaur J."/>
            <person name="Wuest M."/>
            <person name="Wuest F."/>
        </authorList>
    </citation>
    <scope>NUCLEOTIDE SEQUENCE [LARGE SCALE GENOMIC DNA]</scope>
    <source>
        <strain evidence="3">S2_012_000_R3_94</strain>
    </source>
</reference>
<keyword evidence="2" id="KW-0732">Signal</keyword>
<feature type="signal peptide" evidence="2">
    <location>
        <begin position="1"/>
        <end position="17"/>
    </location>
</feature>
<name>A0A533I9K8_PARDE</name>
<evidence type="ECO:0000256" key="2">
    <source>
        <dbReference type="SAM" id="SignalP"/>
    </source>
</evidence>
<dbReference type="EMBL" id="VAFL01000002">
    <property type="protein sequence ID" value="TKW68136.1"/>
    <property type="molecule type" value="Genomic_DNA"/>
</dbReference>
<feature type="compositionally biased region" description="Basic and acidic residues" evidence="1">
    <location>
        <begin position="102"/>
        <end position="116"/>
    </location>
</feature>
<evidence type="ECO:0008006" key="5">
    <source>
        <dbReference type="Google" id="ProtNLM"/>
    </source>
</evidence>
<gene>
    <name evidence="3" type="ORF">DI616_03260</name>
</gene>
<evidence type="ECO:0000313" key="3">
    <source>
        <dbReference type="EMBL" id="TKW68136.1"/>
    </source>
</evidence>
<sequence>MIRSALVFLLFPIALMADQPAVSKLLPLHEAAKIVAERFEGRLLAARIDQPEPYEFARGVNIVHELVLLSSQGNVLRARLDGETGRVLDIRGRGLTQARATHTHDNKERSDALPDR</sequence>
<feature type="chain" id="PRO_5022245977" description="PepSY domain-containing protein" evidence="2">
    <location>
        <begin position="18"/>
        <end position="116"/>
    </location>
</feature>